<organism evidence="1">
    <name type="scientific">Anopheles darlingi</name>
    <name type="common">Mosquito</name>
    <dbReference type="NCBI Taxonomy" id="43151"/>
    <lineage>
        <taxon>Eukaryota</taxon>
        <taxon>Metazoa</taxon>
        <taxon>Ecdysozoa</taxon>
        <taxon>Arthropoda</taxon>
        <taxon>Hexapoda</taxon>
        <taxon>Insecta</taxon>
        <taxon>Pterygota</taxon>
        <taxon>Neoptera</taxon>
        <taxon>Endopterygota</taxon>
        <taxon>Diptera</taxon>
        <taxon>Nematocera</taxon>
        <taxon>Culicoidea</taxon>
        <taxon>Culicidae</taxon>
        <taxon>Anophelinae</taxon>
        <taxon>Anopheles</taxon>
    </lineage>
</organism>
<dbReference type="EMBL" id="GGFL01007549">
    <property type="protein sequence ID" value="MBW71727.1"/>
    <property type="molecule type" value="Transcribed_RNA"/>
</dbReference>
<reference evidence="1" key="1">
    <citation type="submission" date="2018-01" db="EMBL/GenBank/DDBJ databases">
        <title>An insight into the sialome of Amazonian anophelines.</title>
        <authorList>
            <person name="Ribeiro J.M."/>
            <person name="Scarpassa V."/>
            <person name="Calvo E."/>
        </authorList>
    </citation>
    <scope>NUCLEOTIDE SEQUENCE</scope>
</reference>
<name>A0A2M4D2F5_ANODA</name>
<proteinExistence type="predicted"/>
<evidence type="ECO:0000313" key="1">
    <source>
        <dbReference type="EMBL" id="MBW71727.1"/>
    </source>
</evidence>
<sequence length="115" mass="11857">MVVAVAAVVGAVWITMIRMGAAVMPERLASTSTTVNGRASIARATNRTIVVSDGAVSVAVICTAAWTAGPSIESNGIEIAIAICRLIRVARCGAECVTLVAPGWTKSSTKTRKEI</sequence>
<dbReference type="AlphaFoldDB" id="A0A2M4D2F5"/>
<accession>A0A2M4D2F5</accession>
<protein>
    <submittedName>
        <fullName evidence="1">Putative secreted protein</fullName>
    </submittedName>
</protein>